<name>A0A8T0HSH9_CERPU</name>
<organism evidence="1 2">
    <name type="scientific">Ceratodon purpureus</name>
    <name type="common">Fire moss</name>
    <name type="synonym">Dicranum purpureum</name>
    <dbReference type="NCBI Taxonomy" id="3225"/>
    <lineage>
        <taxon>Eukaryota</taxon>
        <taxon>Viridiplantae</taxon>
        <taxon>Streptophyta</taxon>
        <taxon>Embryophyta</taxon>
        <taxon>Bryophyta</taxon>
        <taxon>Bryophytina</taxon>
        <taxon>Bryopsida</taxon>
        <taxon>Dicranidae</taxon>
        <taxon>Pseudoditrichales</taxon>
        <taxon>Ditrichaceae</taxon>
        <taxon>Ceratodon</taxon>
    </lineage>
</organism>
<sequence length="209" mass="23206">VGIQIRKRYSRRWRETKVLVEGLEKQKEILTLSVDGDDADEDCQAEEYHSKTVEVEAECQSGEVAIRNKEDGRRSRSANNMVKSGAAVVGRGAVISDKIPSLEDILIQQIKSLEQSDIGDSEEVRMVVESLMQQVVDLRRKRGDTQPEGRIGDDVNVYTVSPPSSNIPTASGKSVAVESSKRTSTQVGGTSRLRCRGLRFLPRMERGFL</sequence>
<protein>
    <submittedName>
        <fullName evidence="1">Uncharacterized protein</fullName>
    </submittedName>
</protein>
<gene>
    <name evidence="1" type="ORF">KC19_VG183300</name>
</gene>
<dbReference type="EMBL" id="CM026426">
    <property type="protein sequence ID" value="KAG0573498.1"/>
    <property type="molecule type" value="Genomic_DNA"/>
</dbReference>
<dbReference type="AlphaFoldDB" id="A0A8T0HSH9"/>
<feature type="non-terminal residue" evidence="1">
    <location>
        <position position="1"/>
    </location>
</feature>
<comment type="caution">
    <text evidence="1">The sequence shown here is derived from an EMBL/GenBank/DDBJ whole genome shotgun (WGS) entry which is preliminary data.</text>
</comment>
<proteinExistence type="predicted"/>
<reference evidence="1" key="1">
    <citation type="submission" date="2020-06" db="EMBL/GenBank/DDBJ databases">
        <title>WGS assembly of Ceratodon purpureus strain R40.</title>
        <authorList>
            <person name="Carey S.B."/>
            <person name="Jenkins J."/>
            <person name="Shu S."/>
            <person name="Lovell J.T."/>
            <person name="Sreedasyam A."/>
            <person name="Maumus F."/>
            <person name="Tiley G.P."/>
            <person name="Fernandez-Pozo N."/>
            <person name="Barry K."/>
            <person name="Chen C."/>
            <person name="Wang M."/>
            <person name="Lipzen A."/>
            <person name="Daum C."/>
            <person name="Saski C.A."/>
            <person name="Payton A.C."/>
            <person name="Mcbreen J.C."/>
            <person name="Conrad R.E."/>
            <person name="Kollar L.M."/>
            <person name="Olsson S."/>
            <person name="Huttunen S."/>
            <person name="Landis J.B."/>
            <person name="Wickett N.J."/>
            <person name="Johnson M.G."/>
            <person name="Rensing S.A."/>
            <person name="Grimwood J."/>
            <person name="Schmutz J."/>
            <person name="Mcdaniel S.F."/>
        </authorList>
    </citation>
    <scope>NUCLEOTIDE SEQUENCE</scope>
    <source>
        <strain evidence="1">R40</strain>
    </source>
</reference>
<evidence type="ECO:0000313" key="2">
    <source>
        <dbReference type="Proteomes" id="UP000822688"/>
    </source>
</evidence>
<accession>A0A8T0HSH9</accession>
<evidence type="ECO:0000313" key="1">
    <source>
        <dbReference type="EMBL" id="KAG0573498.1"/>
    </source>
</evidence>
<keyword evidence="2" id="KW-1185">Reference proteome</keyword>
<dbReference type="Proteomes" id="UP000822688">
    <property type="component" value="Chromosome V"/>
</dbReference>